<organism evidence="1 2">
    <name type="scientific">Pedobacter cryoconitis</name>
    <dbReference type="NCBI Taxonomy" id="188932"/>
    <lineage>
        <taxon>Bacteria</taxon>
        <taxon>Pseudomonadati</taxon>
        <taxon>Bacteroidota</taxon>
        <taxon>Sphingobacteriia</taxon>
        <taxon>Sphingobacteriales</taxon>
        <taxon>Sphingobacteriaceae</taxon>
        <taxon>Pedobacter</taxon>
    </lineage>
</organism>
<name>A0A7W8ZKC9_9SPHI</name>
<dbReference type="AlphaFoldDB" id="A0A7W8ZKC9"/>
<reference evidence="1 2" key="1">
    <citation type="submission" date="2020-08" db="EMBL/GenBank/DDBJ databases">
        <title>Genomic Encyclopedia of Type Strains, Phase IV (KMG-V): Genome sequencing to study the core and pangenomes of soil and plant-associated prokaryotes.</title>
        <authorList>
            <person name="Whitman W."/>
        </authorList>
    </citation>
    <scope>NUCLEOTIDE SEQUENCE [LARGE SCALE GENOMIC DNA]</scope>
    <source>
        <strain evidence="1 2">S3M1</strain>
    </source>
</reference>
<protein>
    <recommendedName>
        <fullName evidence="3">Lipoprotein</fullName>
    </recommendedName>
</protein>
<accession>A0A7W8ZKC9</accession>
<dbReference type="Proteomes" id="UP000537204">
    <property type="component" value="Unassembled WGS sequence"/>
</dbReference>
<evidence type="ECO:0000313" key="1">
    <source>
        <dbReference type="EMBL" id="MBB5635583.1"/>
    </source>
</evidence>
<proteinExistence type="predicted"/>
<evidence type="ECO:0008006" key="3">
    <source>
        <dbReference type="Google" id="ProtNLM"/>
    </source>
</evidence>
<sequence>MKNSTISNLLKSKTTIFVLAGMMTLASCKKDLEVQSPESQASSAKNVDAAAPVWRKANLTNYESYPDPGSEECVKYNGCTWSGQFAFLEGTQSLTWVKANKIASIHSKDAGKYRLKTLRIKQGSKQIDAKVYDNCSDSDCDGCCTINANQNGIGFLIDLEKYTMQRFGGSDGIVEWQCLDCG</sequence>
<gene>
    <name evidence="1" type="ORF">HDE68_001471</name>
</gene>
<dbReference type="RefSeq" id="WP_183880457.1">
    <property type="nucleotide sequence ID" value="NZ_JACHCD010000003.1"/>
</dbReference>
<evidence type="ECO:0000313" key="2">
    <source>
        <dbReference type="Proteomes" id="UP000537204"/>
    </source>
</evidence>
<dbReference type="PROSITE" id="PS51257">
    <property type="entry name" value="PROKAR_LIPOPROTEIN"/>
    <property type="match status" value="1"/>
</dbReference>
<comment type="caution">
    <text evidence="1">The sequence shown here is derived from an EMBL/GenBank/DDBJ whole genome shotgun (WGS) entry which is preliminary data.</text>
</comment>
<dbReference type="EMBL" id="JACHCE010000002">
    <property type="protein sequence ID" value="MBB5635583.1"/>
    <property type="molecule type" value="Genomic_DNA"/>
</dbReference>